<protein>
    <recommendedName>
        <fullName evidence="2">F-box domain-containing protein</fullName>
    </recommendedName>
</protein>
<dbReference type="Pfam" id="PF12937">
    <property type="entry name" value="F-box-like"/>
    <property type="match status" value="1"/>
</dbReference>
<dbReference type="Gene3D" id="3.80.10.10">
    <property type="entry name" value="Ribonuclease Inhibitor"/>
    <property type="match status" value="1"/>
</dbReference>
<dbReference type="AlphaFoldDB" id="A0A0H2S0W9"/>
<dbReference type="EMBL" id="KQ085902">
    <property type="protein sequence ID" value="KLO17654.1"/>
    <property type="molecule type" value="Genomic_DNA"/>
</dbReference>
<dbReference type="CDD" id="cd09917">
    <property type="entry name" value="F-box_SF"/>
    <property type="match status" value="1"/>
</dbReference>
<proteinExistence type="predicted"/>
<reference evidence="3 4" key="1">
    <citation type="submission" date="2015-04" db="EMBL/GenBank/DDBJ databases">
        <title>Complete genome sequence of Schizopora paradoxa KUC8140, a cosmopolitan wood degrader in East Asia.</title>
        <authorList>
            <consortium name="DOE Joint Genome Institute"/>
            <person name="Min B."/>
            <person name="Park H."/>
            <person name="Jang Y."/>
            <person name="Kim J.-J."/>
            <person name="Kim K.H."/>
            <person name="Pangilinan J."/>
            <person name="Lipzen A."/>
            <person name="Riley R."/>
            <person name="Grigoriev I.V."/>
            <person name="Spatafora J.W."/>
            <person name="Choi I.-G."/>
        </authorList>
    </citation>
    <scope>NUCLEOTIDE SEQUENCE [LARGE SCALE GENOMIC DNA]</scope>
    <source>
        <strain evidence="3 4">KUC8140</strain>
    </source>
</reference>
<keyword evidence="4" id="KW-1185">Reference proteome</keyword>
<dbReference type="SUPFAM" id="SSF52047">
    <property type="entry name" value="RNI-like"/>
    <property type="match status" value="1"/>
</dbReference>
<sequence length="455" mass="51449">MDVDDASTAANVPPELLNRIFGHCERRHRYIPADGSQLLPKSRLQPLLLVCRRWHTVAERRLYSSVSLGSNRVVKGRNGQRMEINGKDVCRRLCETVQNNARIASLVRELQMGSYSAEETEESEMHVRLIGICKNVEKIGIHGCHPDLLDDLAAALAKADLISLDLSRERLGGYPGESGDESMFSISTVIGLLQNLPRLQHLYANLAKFEYSPCHESPLARAPFVSGSCAALKAISIHGQIFTSTQLHQLAETSPHIEDLSIKIGENCNVSLKQCLEIWSSSLRRLVVFTPTYGYYGKPFPDDDCPVIHNPMIELQELWMPAPLVTPSAMALLPKLEKLNFRGDYSHGTDFVQVLRKGAMPNVREIDASFSPPKPSNGSERSERDDDFEFEIAKELRRVCKERKVFFRDYFTEVEELEEYYGYPEETPESSDNDWWDYDDAVEANAKGDEIDVLW</sequence>
<dbReference type="InterPro" id="IPR032675">
    <property type="entry name" value="LRR_dom_sf"/>
</dbReference>
<dbReference type="InterPro" id="IPR001810">
    <property type="entry name" value="F-box_dom"/>
</dbReference>
<feature type="domain" description="F-box" evidence="2">
    <location>
        <begin position="11"/>
        <end position="67"/>
    </location>
</feature>
<dbReference type="Proteomes" id="UP000053477">
    <property type="component" value="Unassembled WGS sequence"/>
</dbReference>
<dbReference type="OrthoDB" id="5139510at2759"/>
<evidence type="ECO:0000259" key="2">
    <source>
        <dbReference type="Pfam" id="PF12937"/>
    </source>
</evidence>
<gene>
    <name evidence="3" type="ORF">SCHPADRAFT_936852</name>
</gene>
<evidence type="ECO:0000313" key="3">
    <source>
        <dbReference type="EMBL" id="KLO17654.1"/>
    </source>
</evidence>
<feature type="region of interest" description="Disordered" evidence="1">
    <location>
        <begin position="365"/>
        <end position="386"/>
    </location>
</feature>
<accession>A0A0H2S0W9</accession>
<evidence type="ECO:0000256" key="1">
    <source>
        <dbReference type="SAM" id="MobiDB-lite"/>
    </source>
</evidence>
<name>A0A0H2S0W9_9AGAM</name>
<organism evidence="3 4">
    <name type="scientific">Schizopora paradoxa</name>
    <dbReference type="NCBI Taxonomy" id="27342"/>
    <lineage>
        <taxon>Eukaryota</taxon>
        <taxon>Fungi</taxon>
        <taxon>Dikarya</taxon>
        <taxon>Basidiomycota</taxon>
        <taxon>Agaricomycotina</taxon>
        <taxon>Agaricomycetes</taxon>
        <taxon>Hymenochaetales</taxon>
        <taxon>Schizoporaceae</taxon>
        <taxon>Schizopora</taxon>
    </lineage>
</organism>
<dbReference type="InParanoid" id="A0A0H2S0W9"/>
<evidence type="ECO:0000313" key="4">
    <source>
        <dbReference type="Proteomes" id="UP000053477"/>
    </source>
</evidence>